<evidence type="ECO:0000256" key="2">
    <source>
        <dbReference type="ARBA" id="ARBA00023015"/>
    </source>
</evidence>
<dbReference type="InterPro" id="IPR015300">
    <property type="entry name" value="DNA-bd_pseudobarrel_sf"/>
</dbReference>
<keyword evidence="2" id="KW-0805">Transcription regulation</keyword>
<gene>
    <name evidence="7" type="ORF">POM88_000994</name>
</gene>
<keyword evidence="5" id="KW-0539">Nucleus</keyword>
<feature type="domain" description="TF-B3" evidence="6">
    <location>
        <begin position="27"/>
        <end position="124"/>
    </location>
</feature>
<keyword evidence="3" id="KW-0238">DNA-binding</keyword>
<dbReference type="InterPro" id="IPR044837">
    <property type="entry name" value="REM16-like"/>
</dbReference>
<dbReference type="GO" id="GO:0003677">
    <property type="term" value="F:DNA binding"/>
    <property type="evidence" value="ECO:0007669"/>
    <property type="project" value="UniProtKB-KW"/>
</dbReference>
<evidence type="ECO:0000256" key="4">
    <source>
        <dbReference type="ARBA" id="ARBA00023163"/>
    </source>
</evidence>
<dbReference type="GO" id="GO:0005634">
    <property type="term" value="C:nucleus"/>
    <property type="evidence" value="ECO:0007669"/>
    <property type="project" value="UniProtKB-SubCell"/>
</dbReference>
<evidence type="ECO:0000259" key="6">
    <source>
        <dbReference type="PROSITE" id="PS50863"/>
    </source>
</evidence>
<evidence type="ECO:0000256" key="1">
    <source>
        <dbReference type="ARBA" id="ARBA00004123"/>
    </source>
</evidence>
<dbReference type="SUPFAM" id="SSF101936">
    <property type="entry name" value="DNA-binding pseudobarrel domain"/>
    <property type="match status" value="1"/>
</dbReference>
<reference evidence="7" key="1">
    <citation type="submission" date="2023-02" db="EMBL/GenBank/DDBJ databases">
        <title>Genome of toxic invasive species Heracleum sosnowskyi carries increased number of genes despite the absence of recent whole-genome duplications.</title>
        <authorList>
            <person name="Schelkunov M."/>
            <person name="Shtratnikova V."/>
            <person name="Makarenko M."/>
            <person name="Klepikova A."/>
            <person name="Omelchenko D."/>
            <person name="Novikova G."/>
            <person name="Obukhova E."/>
            <person name="Bogdanov V."/>
            <person name="Penin A."/>
            <person name="Logacheva M."/>
        </authorList>
    </citation>
    <scope>NUCLEOTIDE SEQUENCE</scope>
    <source>
        <strain evidence="7">Hsosn_3</strain>
        <tissue evidence="7">Leaf</tissue>
    </source>
</reference>
<name>A0AAD8N996_9APIA</name>
<evidence type="ECO:0000256" key="3">
    <source>
        <dbReference type="ARBA" id="ARBA00023125"/>
    </source>
</evidence>
<proteinExistence type="predicted"/>
<protein>
    <submittedName>
        <fullName evidence="7">Transcription factor B3-Domain family</fullName>
    </submittedName>
</protein>
<evidence type="ECO:0000313" key="8">
    <source>
        <dbReference type="Proteomes" id="UP001237642"/>
    </source>
</evidence>
<dbReference type="SMART" id="SM01019">
    <property type="entry name" value="B3"/>
    <property type="match status" value="1"/>
</dbReference>
<dbReference type="PANTHER" id="PTHR31391:SF64">
    <property type="entry name" value="B3 DOMAIN-CONTAINING PROTEIN OS06G0112300"/>
    <property type="match status" value="1"/>
</dbReference>
<dbReference type="PANTHER" id="PTHR31391">
    <property type="entry name" value="B3 DOMAIN-CONTAINING PROTEIN OS11G0197600-RELATED"/>
    <property type="match status" value="1"/>
</dbReference>
<reference evidence="7" key="2">
    <citation type="submission" date="2023-05" db="EMBL/GenBank/DDBJ databases">
        <authorList>
            <person name="Schelkunov M.I."/>
        </authorList>
    </citation>
    <scope>NUCLEOTIDE SEQUENCE</scope>
    <source>
        <strain evidence="7">Hsosn_3</strain>
        <tissue evidence="7">Leaf</tissue>
    </source>
</reference>
<dbReference type="Proteomes" id="UP001237642">
    <property type="component" value="Unassembled WGS sequence"/>
</dbReference>
<comment type="caution">
    <text evidence="7">The sequence shown here is derived from an EMBL/GenBank/DDBJ whole genome shotgun (WGS) entry which is preliminary data.</text>
</comment>
<evidence type="ECO:0000256" key="5">
    <source>
        <dbReference type="ARBA" id="ARBA00023242"/>
    </source>
</evidence>
<keyword evidence="8" id="KW-1185">Reference proteome</keyword>
<sequence>MDSLKNSGNDVRGSEDEFWPLSGKPNFNMIVKKTQLKPQYILYVPAKLSDSLPTHDVPVVFTYGGKKWETRSYVYRRGNTWRTSIKWREFVIDNNLNEGDACVFEFTESNNKLIRVKVQILRGDFPSQLLPRTDGQSADKPIVL</sequence>
<comment type="subcellular location">
    <subcellularLocation>
        <location evidence="1">Nucleus</location>
    </subcellularLocation>
</comment>
<dbReference type="AlphaFoldDB" id="A0AAD8N996"/>
<dbReference type="CDD" id="cd10017">
    <property type="entry name" value="B3_DNA"/>
    <property type="match status" value="1"/>
</dbReference>
<dbReference type="Gene3D" id="2.40.330.10">
    <property type="entry name" value="DNA-binding pseudobarrel domain"/>
    <property type="match status" value="1"/>
</dbReference>
<evidence type="ECO:0000313" key="7">
    <source>
        <dbReference type="EMBL" id="KAK1401389.1"/>
    </source>
</evidence>
<dbReference type="InterPro" id="IPR003340">
    <property type="entry name" value="B3_DNA-bd"/>
</dbReference>
<keyword evidence="4" id="KW-0804">Transcription</keyword>
<dbReference type="PROSITE" id="PS50863">
    <property type="entry name" value="B3"/>
    <property type="match status" value="1"/>
</dbReference>
<dbReference type="EMBL" id="JAUIZM010000001">
    <property type="protein sequence ID" value="KAK1401389.1"/>
    <property type="molecule type" value="Genomic_DNA"/>
</dbReference>
<dbReference type="Pfam" id="PF02362">
    <property type="entry name" value="B3"/>
    <property type="match status" value="1"/>
</dbReference>
<accession>A0AAD8N996</accession>
<organism evidence="7 8">
    <name type="scientific">Heracleum sosnowskyi</name>
    <dbReference type="NCBI Taxonomy" id="360622"/>
    <lineage>
        <taxon>Eukaryota</taxon>
        <taxon>Viridiplantae</taxon>
        <taxon>Streptophyta</taxon>
        <taxon>Embryophyta</taxon>
        <taxon>Tracheophyta</taxon>
        <taxon>Spermatophyta</taxon>
        <taxon>Magnoliopsida</taxon>
        <taxon>eudicotyledons</taxon>
        <taxon>Gunneridae</taxon>
        <taxon>Pentapetalae</taxon>
        <taxon>asterids</taxon>
        <taxon>campanulids</taxon>
        <taxon>Apiales</taxon>
        <taxon>Apiaceae</taxon>
        <taxon>Apioideae</taxon>
        <taxon>apioid superclade</taxon>
        <taxon>Tordylieae</taxon>
        <taxon>Tordyliinae</taxon>
        <taxon>Heracleum</taxon>
    </lineage>
</organism>